<organism evidence="3">
    <name type="scientific">Borely moumouvirus</name>
    <dbReference type="NCBI Taxonomy" id="2712067"/>
    <lineage>
        <taxon>Viruses</taxon>
        <taxon>Varidnaviria</taxon>
        <taxon>Bamfordvirae</taxon>
        <taxon>Nucleocytoviricota</taxon>
        <taxon>Megaviricetes</taxon>
        <taxon>Imitervirales</taxon>
        <taxon>Mimiviridae</taxon>
        <taxon>Megamimivirinae</taxon>
        <taxon>Moumouvirus</taxon>
    </lineage>
</organism>
<keyword evidence="1" id="KW-0812">Transmembrane</keyword>
<reference evidence="3" key="1">
    <citation type="submission" date="2019-07" db="EMBL/GenBank/DDBJ databases">
        <title>The discovery of a new lineage B mimivirus raises questions about particles surface fibrils.</title>
        <authorList>
            <person name="Silva L.K.S."/>
            <person name="Rodrigues R.A.L."/>
            <person name="Andrade A.C.S.P."/>
            <person name="Hikida H."/>
            <person name="Andreani J."/>
            <person name="Levasseur A."/>
            <person name="La Scola B."/>
            <person name="Abrahao J.S."/>
        </authorList>
    </citation>
    <scope>NUCLEOTIDE SEQUENCE</scope>
    <source>
        <strain evidence="3">B60</strain>
    </source>
</reference>
<protein>
    <submittedName>
        <fullName evidence="3">Membrane protein</fullName>
    </submittedName>
</protein>
<dbReference type="Pfam" id="PF00892">
    <property type="entry name" value="EamA"/>
    <property type="match status" value="1"/>
</dbReference>
<feature type="transmembrane region" description="Helical" evidence="1">
    <location>
        <begin position="33"/>
        <end position="52"/>
    </location>
</feature>
<feature type="transmembrane region" description="Helical" evidence="1">
    <location>
        <begin position="64"/>
        <end position="81"/>
    </location>
</feature>
<dbReference type="InterPro" id="IPR037185">
    <property type="entry name" value="EmrE-like"/>
</dbReference>
<proteinExistence type="predicted"/>
<dbReference type="InterPro" id="IPR000620">
    <property type="entry name" value="EamA_dom"/>
</dbReference>
<keyword evidence="1" id="KW-1133">Transmembrane helix</keyword>
<dbReference type="EMBL" id="MN175499">
    <property type="protein sequence ID" value="QID06505.1"/>
    <property type="molecule type" value="Genomic_DNA"/>
</dbReference>
<dbReference type="Gene3D" id="1.10.3730.20">
    <property type="match status" value="1"/>
</dbReference>
<evidence type="ECO:0000259" key="2">
    <source>
        <dbReference type="Pfam" id="PF00892"/>
    </source>
</evidence>
<feature type="transmembrane region" description="Helical" evidence="1">
    <location>
        <begin position="87"/>
        <end position="104"/>
    </location>
</feature>
<name>A0A6G6ACD3_9VIRU</name>
<feature type="transmembrane region" description="Helical" evidence="1">
    <location>
        <begin position="7"/>
        <end position="27"/>
    </location>
</feature>
<dbReference type="GO" id="GO:0016020">
    <property type="term" value="C:membrane"/>
    <property type="evidence" value="ECO:0007669"/>
    <property type="project" value="InterPro"/>
</dbReference>
<feature type="domain" description="EamA" evidence="2">
    <location>
        <begin position="7"/>
        <end position="103"/>
    </location>
</feature>
<sequence>MINSKIFWYLIAAIISAIPIPIIQKYVDTKNKFYLFLAMLFYLILVLIYAQVLQSTQMSIAYPLIKFLSIILVVVFGVLFFNNKLSTKQIIGILIGGVSLYLLCSGKN</sequence>
<evidence type="ECO:0000256" key="1">
    <source>
        <dbReference type="SAM" id="Phobius"/>
    </source>
</evidence>
<keyword evidence="1" id="KW-0472">Membrane</keyword>
<dbReference type="SUPFAM" id="SSF103481">
    <property type="entry name" value="Multidrug resistance efflux transporter EmrE"/>
    <property type="match status" value="1"/>
</dbReference>
<accession>A0A6G6ACD3</accession>
<evidence type="ECO:0000313" key="3">
    <source>
        <dbReference type="EMBL" id="QID06505.1"/>
    </source>
</evidence>